<feature type="region of interest" description="Disordered" evidence="2">
    <location>
        <begin position="1118"/>
        <end position="1176"/>
    </location>
</feature>
<organism evidence="3 4">
    <name type="scientific">Spodoptera exigua</name>
    <name type="common">Beet armyworm</name>
    <name type="synonym">Noctua fulgens</name>
    <dbReference type="NCBI Taxonomy" id="7107"/>
    <lineage>
        <taxon>Eukaryota</taxon>
        <taxon>Metazoa</taxon>
        <taxon>Ecdysozoa</taxon>
        <taxon>Arthropoda</taxon>
        <taxon>Hexapoda</taxon>
        <taxon>Insecta</taxon>
        <taxon>Pterygota</taxon>
        <taxon>Neoptera</taxon>
        <taxon>Endopterygota</taxon>
        <taxon>Lepidoptera</taxon>
        <taxon>Glossata</taxon>
        <taxon>Ditrysia</taxon>
        <taxon>Noctuoidea</taxon>
        <taxon>Noctuidae</taxon>
        <taxon>Amphipyrinae</taxon>
        <taxon>Spodoptera</taxon>
    </lineage>
</organism>
<protein>
    <submittedName>
        <fullName evidence="3">Uncharacterized protein</fullName>
    </submittedName>
</protein>
<evidence type="ECO:0000256" key="1">
    <source>
        <dbReference type="SAM" id="Coils"/>
    </source>
</evidence>
<sequence>MVQIQNLEKREKQGVQLLKQADCMWSCMEESYKKKISQSQERYKALMTECGDDIKEKTYQKNNDLKVMNMEIEELKKRIASNAKDLNARMATMASNMKSLQQKVAAENKIKKDKEIEGTKYVKEAREDLQKICRVLLQKKLENEDLRAEKDAILQEIDLLKQTFNNCKQKCGNKEKSITEELTKVENDLAEMRIKCTKCHECTDTMDIRKYCTDCPRCLTERHCLYSEDHCSNDYSMDCVCMSVKQKFLDNVFDNMYTVLERQSKTCPGKAVADCVLNCLKRSRNGKLNQETRKVLQDFILSTVKKNLNLTIVGGAVKTRCEMDPETYKQLMLCLKDVTVTRPVKEDKGTGSKKVNLICCICYHAFIPLAYMFEPCHRWGGISECHCPKGPKACVCSKAPHPPTDPPSCGLQPAEEDPAEKSCPQRESLACSTDCGMLGMPGAPSNWRREPCAGQSCPFSKNMRAAQCVLGPEPLSSEPKAHSLPPNTPKKLPEDKTVKKLAEDKTVKKLPEDKTVKKLPEDEMVSKVVHNDVMISKRRVESECDCSNLPVKYLLASKTSENKINQYCACSSNYVSRENRTPFLNKLQRRGHIKICRNNKSEQDISGIDDEKQFSCVGPRKNKKITDKSGNDIQMILCPKFRRGSDKRETSIGDISSIDEVQNDRTTLKFKSSSKTEQELHSDDASIVGKKVCETVKELMKNIVVPQMPPTTANVSSPKVEWVTLKSLYKEISSLAKLKNLSTETVNEVEVKCETLEVTNDFKFIKNQEKNITLKNEKIDTELSSDNFKEKEGSDSICYSDAMFGSFCNTRTNTNIIAEELKLKLLEDIRKTYNISFKTSFEDFNEFEDKENNLKNLRKCLLNLQETETEQNECSCINTKSQRKDGYESTVQYCFSAHDINVDTENIKQLTAEVTDTCNQGTCANFRKIKKGTQTLEFSQKEESGTTQGIKMNISENENKEQFKISIEDKSGLTSNQFTELKQTKSGRLAMELDEQLIDMIEKKSQDNPSLFVSIKNTSSGNLLVDFNTKENETDNTHKVTIRRTSSGTRLLDIHKNVINILKGSLYNKSADTHISKSIKLAMSPKKQDSLIQVVGSNKADVNTLQLHDINSEKHIIQHKAENKGERERDKNSCKDIISPSSNSQLKSINELPLPADSATKSSLGKELQRTDNLDRQKLPRLQQSSNTFDLKSQFKKLYKKGNADVEVHIKEKDGVVQTFSTVVTKTTSGTIAIYVDKKTSLKYTHVIKNEHPVLLSKITSREYFVNLDRKGRVFNAIIRKTPSEGMLIIPESRSFIEIHSQSHKSGYNIKLTIIGLQTPHALELPAILRTTSSLNYEIVLNKNIESKEKDHVNEFMENKKETTVNLHKTSSGNYIIDLDTENESHLTKQKALINKSSSGDMKVIIQKDVFESIVDLVSLESLSNDYSQPVGKLPASSREIHRENLRKLKKMDKKTSNNSQVNKNSKDHDNKKIFSKKTGVVKMTKSGQYAVMLDEETKKAFMKNLQSFLSTNSDGLIPIKRSDSGEIIINLNCGNKSKEHYGTLKITPSGNIYVVVDEEVIKTMTGRAKNKKLTDDADVGTRSQHITNIIASVNKAITTTCNGQPDDCDCDAAKCVCSELQLDTFDWSSDFKPKKIKPSIWTKANRKAGSFHLKKRSVVAKSSSKSKPAHIVIKPICDCRPKSKKSTSKKHCCFLIDSVCPYHQNRYDSVSNEILEITGLCNSHKNPSKNKIEFEAINNPPNEEKGLQVWDSLNFLPPQLPPFLNFDYR</sequence>
<name>A0A922SC95_SPOEX</name>
<feature type="compositionally biased region" description="Basic and acidic residues" evidence="2">
    <location>
        <begin position="1118"/>
        <end position="1134"/>
    </location>
</feature>
<proteinExistence type="predicted"/>
<feature type="coiled-coil region" evidence="1">
    <location>
        <begin position="29"/>
        <end position="195"/>
    </location>
</feature>
<accession>A0A922SC95</accession>
<feature type="compositionally biased region" description="Basic and acidic residues" evidence="2">
    <location>
        <begin position="1167"/>
        <end position="1176"/>
    </location>
</feature>
<dbReference type="EMBL" id="JACEFF010000704">
    <property type="protein sequence ID" value="KAH9632567.1"/>
    <property type="molecule type" value="Genomic_DNA"/>
</dbReference>
<gene>
    <name evidence="3" type="ORF">HF086_012374</name>
</gene>
<comment type="caution">
    <text evidence="3">The sequence shown here is derived from an EMBL/GenBank/DDBJ whole genome shotgun (WGS) entry which is preliminary data.</text>
</comment>
<feature type="region of interest" description="Disordered" evidence="2">
    <location>
        <begin position="472"/>
        <end position="495"/>
    </location>
</feature>
<keyword evidence="1" id="KW-0175">Coiled coil</keyword>
<evidence type="ECO:0000313" key="3">
    <source>
        <dbReference type="EMBL" id="KAH9632567.1"/>
    </source>
</evidence>
<evidence type="ECO:0000256" key="2">
    <source>
        <dbReference type="SAM" id="MobiDB-lite"/>
    </source>
</evidence>
<evidence type="ECO:0000313" key="4">
    <source>
        <dbReference type="Proteomes" id="UP000814243"/>
    </source>
</evidence>
<feature type="region of interest" description="Disordered" evidence="2">
    <location>
        <begin position="1452"/>
        <end position="1471"/>
    </location>
</feature>
<feature type="compositionally biased region" description="Polar residues" evidence="2">
    <location>
        <begin position="1139"/>
        <end position="1148"/>
    </location>
</feature>
<dbReference type="Proteomes" id="UP000814243">
    <property type="component" value="Unassembled WGS sequence"/>
</dbReference>
<reference evidence="3" key="1">
    <citation type="journal article" date="2021" name="G3 (Bethesda)">
        <title>Genome and transcriptome analysis of the beet armyworm Spodoptera exigua reveals targets for pest control. .</title>
        <authorList>
            <person name="Simon S."/>
            <person name="Breeschoten T."/>
            <person name="Jansen H.J."/>
            <person name="Dirks R.P."/>
            <person name="Schranz M.E."/>
            <person name="Ros V.I.D."/>
        </authorList>
    </citation>
    <scope>NUCLEOTIDE SEQUENCE</scope>
    <source>
        <strain evidence="3">TB_SE_WUR_2020</strain>
    </source>
</reference>